<dbReference type="GeneID" id="40875453"/>
<dbReference type="EMBL" id="MK726014">
    <property type="protein sequence ID" value="QCW94364.1"/>
    <property type="molecule type" value="Genomic_DNA"/>
</dbReference>
<sequence>MAVPKKRTSLSKKRIRKNIWKKKAYWAALKAFSLAKSLSTGNSKSFFVRQLNSQTLD</sequence>
<dbReference type="HAMAP" id="MF_00340">
    <property type="entry name" value="Ribosomal_bL32"/>
    <property type="match status" value="1"/>
</dbReference>
<proteinExistence type="inferred from homology"/>
<comment type="subcellular location">
    <subcellularLocation>
        <location evidence="1 6">Plastid</location>
        <location evidence="1 6">Chloroplast</location>
    </subcellularLocation>
</comment>
<dbReference type="PANTHER" id="PTHR36083">
    <property type="entry name" value="50S RIBOSOMAL PROTEIN L32, CHLOROPLASTIC"/>
    <property type="match status" value="1"/>
</dbReference>
<evidence type="ECO:0000256" key="6">
    <source>
        <dbReference type="HAMAP-Rule" id="MF_00340"/>
    </source>
</evidence>
<name>A0A4Y5PQV2_9MYRT</name>
<evidence type="ECO:0000256" key="4">
    <source>
        <dbReference type="ARBA" id="ARBA00023274"/>
    </source>
</evidence>
<dbReference type="RefSeq" id="YP_009669365.1">
    <property type="nucleotide sequence ID" value="NC_043799.1"/>
</dbReference>
<dbReference type="GO" id="GO:0009507">
    <property type="term" value="C:chloroplast"/>
    <property type="evidence" value="ECO:0007669"/>
    <property type="project" value="UniProtKB-SubCell"/>
</dbReference>
<dbReference type="InterPro" id="IPR044958">
    <property type="entry name" value="Ribosomal_bL32_plant/cyanobact"/>
</dbReference>
<dbReference type="PANTHER" id="PTHR36083:SF1">
    <property type="entry name" value="LARGE RIBOSOMAL SUBUNIT PROTEIN BL32C"/>
    <property type="match status" value="1"/>
</dbReference>
<dbReference type="GO" id="GO:0006412">
    <property type="term" value="P:translation"/>
    <property type="evidence" value="ECO:0007669"/>
    <property type="project" value="UniProtKB-UniRule"/>
</dbReference>
<gene>
    <name evidence="6 7" type="primary">rpl32</name>
</gene>
<dbReference type="InterPro" id="IPR002677">
    <property type="entry name" value="Ribosomal_bL32"/>
</dbReference>
<dbReference type="GO" id="GO:0003735">
    <property type="term" value="F:structural constituent of ribosome"/>
    <property type="evidence" value="ECO:0007669"/>
    <property type="project" value="InterPro"/>
</dbReference>
<dbReference type="Pfam" id="PF01783">
    <property type="entry name" value="Ribosomal_L32p"/>
    <property type="match status" value="1"/>
</dbReference>
<accession>A0A4Y5PQV2</accession>
<keyword evidence="3 6" id="KW-0689">Ribosomal protein</keyword>
<evidence type="ECO:0000256" key="1">
    <source>
        <dbReference type="ARBA" id="ARBA00004229"/>
    </source>
</evidence>
<evidence type="ECO:0000256" key="2">
    <source>
        <dbReference type="ARBA" id="ARBA00008560"/>
    </source>
</evidence>
<organism evidence="7">
    <name type="scientific">Heteropyxis natalensis</name>
    <dbReference type="NCBI Taxonomy" id="40015"/>
    <lineage>
        <taxon>Eukaryota</taxon>
        <taxon>Viridiplantae</taxon>
        <taxon>Streptophyta</taxon>
        <taxon>Embryophyta</taxon>
        <taxon>Tracheophyta</taxon>
        <taxon>Spermatophyta</taxon>
        <taxon>Magnoliopsida</taxon>
        <taxon>eudicotyledons</taxon>
        <taxon>Gunneridae</taxon>
        <taxon>Pentapetalae</taxon>
        <taxon>rosids</taxon>
        <taxon>malvids</taxon>
        <taxon>Myrtales</taxon>
        <taxon>Myrtaceae</taxon>
        <taxon>Psiloxyloideae</taxon>
        <taxon>Heteropyxideae</taxon>
        <taxon>Heteropyxis</taxon>
    </lineage>
</organism>
<keyword evidence="4 6" id="KW-0687">Ribonucleoprotein</keyword>
<protein>
    <recommendedName>
        <fullName evidence="5 6">Large ribosomal subunit protein bL32c</fullName>
    </recommendedName>
</protein>
<comment type="similarity">
    <text evidence="2 6">Belongs to the bacterial ribosomal protein bL32 family.</text>
</comment>
<evidence type="ECO:0000256" key="3">
    <source>
        <dbReference type="ARBA" id="ARBA00022980"/>
    </source>
</evidence>
<dbReference type="InterPro" id="IPR011332">
    <property type="entry name" value="Ribosomal_zn-bd"/>
</dbReference>
<dbReference type="GO" id="GO:0015934">
    <property type="term" value="C:large ribosomal subunit"/>
    <property type="evidence" value="ECO:0007669"/>
    <property type="project" value="InterPro"/>
</dbReference>
<evidence type="ECO:0000256" key="5">
    <source>
        <dbReference type="ARBA" id="ARBA00035280"/>
    </source>
</evidence>
<dbReference type="AlphaFoldDB" id="A0A4Y5PQV2"/>
<geneLocation type="chloroplast" evidence="7"/>
<reference evidence="7" key="1">
    <citation type="journal article" date="2019" name="Mol. Phylogenet. Evol.">
        <title>Incongruence between gene trees and species trees and phylogenetic signal variation in plastid genes.</title>
        <authorList>
            <person name="Goncalves D.J.P."/>
            <person name="Simpson B.B."/>
            <person name="Ortiz E.M."/>
            <person name="Shimizu G.H."/>
            <person name="Jansen R.K."/>
        </authorList>
    </citation>
    <scope>NUCLEOTIDE SEQUENCE</scope>
</reference>
<dbReference type="SUPFAM" id="SSF57829">
    <property type="entry name" value="Zn-binding ribosomal proteins"/>
    <property type="match status" value="1"/>
</dbReference>
<evidence type="ECO:0000313" key="7">
    <source>
        <dbReference type="EMBL" id="QCW94364.1"/>
    </source>
</evidence>
<keyword evidence="7" id="KW-0150">Chloroplast</keyword>
<keyword evidence="7" id="KW-0934">Plastid</keyword>